<dbReference type="WBParaSite" id="SSLN_0001588101-mRNA-1">
    <property type="protein sequence ID" value="SSLN_0001588101-mRNA-1"/>
    <property type="gene ID" value="SSLN_0001588101"/>
</dbReference>
<evidence type="ECO:0000313" key="3">
    <source>
        <dbReference type="WBParaSite" id="SSLN_0001588101-mRNA-1"/>
    </source>
</evidence>
<reference evidence="3" key="1">
    <citation type="submission" date="2016-06" db="UniProtKB">
        <authorList>
            <consortium name="WormBaseParasite"/>
        </authorList>
    </citation>
    <scope>IDENTIFICATION</scope>
</reference>
<dbReference type="EMBL" id="UYSU01039801">
    <property type="protein sequence ID" value="VDM01693.1"/>
    <property type="molecule type" value="Genomic_DNA"/>
</dbReference>
<sequence length="268" mass="30306">MSSSGGVTNTMLVTKTIPGADGWTDHRLVISKLRPRLQPCRRSQGKRTPGQLNTVLLNVPAHQLHFKNELANRLGNLPVANEDASMENRCHQHQDWFNDNDAAINILLVENNRLHNACVDRPTPANNTAFYRSHSLVQQRLREMQNAWMARKTEKIQGYVDRNEWKNIFTTIKVVYGPPVKGAVPLLRADGTTLLTEKSKILKRWAEHFRSVRNQPSTISDAAIDRLPEEETNANLDLLSSLQETIRAVQQLFSRKASGSDAIPVEIY</sequence>
<evidence type="ECO:0000313" key="2">
    <source>
        <dbReference type="Proteomes" id="UP000275846"/>
    </source>
</evidence>
<gene>
    <name evidence="1" type="ORF">SSLN_LOCUS15307</name>
</gene>
<reference evidence="1 2" key="2">
    <citation type="submission" date="2018-11" db="EMBL/GenBank/DDBJ databases">
        <authorList>
            <consortium name="Pathogen Informatics"/>
        </authorList>
    </citation>
    <scope>NUCLEOTIDE SEQUENCE [LARGE SCALE GENOMIC DNA]</scope>
    <source>
        <strain evidence="1 2">NST_G2</strain>
    </source>
</reference>
<accession>A0A183TFQ9</accession>
<dbReference type="Proteomes" id="UP000275846">
    <property type="component" value="Unassembled WGS sequence"/>
</dbReference>
<organism evidence="3">
    <name type="scientific">Schistocephalus solidus</name>
    <name type="common">Tapeworm</name>
    <dbReference type="NCBI Taxonomy" id="70667"/>
    <lineage>
        <taxon>Eukaryota</taxon>
        <taxon>Metazoa</taxon>
        <taxon>Spiralia</taxon>
        <taxon>Lophotrochozoa</taxon>
        <taxon>Platyhelminthes</taxon>
        <taxon>Cestoda</taxon>
        <taxon>Eucestoda</taxon>
        <taxon>Diphyllobothriidea</taxon>
        <taxon>Diphyllobothriidae</taxon>
        <taxon>Schistocephalus</taxon>
    </lineage>
</organism>
<evidence type="ECO:0000313" key="1">
    <source>
        <dbReference type="EMBL" id="VDM01693.1"/>
    </source>
</evidence>
<protein>
    <submittedName>
        <fullName evidence="1 3">Uncharacterized protein</fullName>
    </submittedName>
</protein>
<proteinExistence type="predicted"/>
<dbReference type="OrthoDB" id="6144240at2759"/>
<name>A0A183TFQ9_SCHSO</name>
<keyword evidence="2" id="KW-1185">Reference proteome</keyword>
<dbReference type="AlphaFoldDB" id="A0A183TFQ9"/>